<feature type="domain" description="AAA+ ATPase" evidence="3">
    <location>
        <begin position="542"/>
        <end position="678"/>
    </location>
</feature>
<comment type="caution">
    <text evidence="4">The sequence shown here is derived from an EMBL/GenBank/DDBJ whole genome shotgun (WGS) entry which is preliminary data.</text>
</comment>
<evidence type="ECO:0000259" key="3">
    <source>
        <dbReference type="SMART" id="SM00382"/>
    </source>
</evidence>
<keyword evidence="2" id="KW-0812">Transmembrane</keyword>
<keyword evidence="2" id="KW-0472">Membrane</keyword>
<dbReference type="InterPro" id="IPR003593">
    <property type="entry name" value="AAA+_ATPase"/>
</dbReference>
<dbReference type="InterPro" id="IPR052754">
    <property type="entry name" value="NTPase_KAP_P-loop"/>
</dbReference>
<evidence type="ECO:0000256" key="1">
    <source>
        <dbReference type="SAM" id="MobiDB-lite"/>
    </source>
</evidence>
<protein>
    <submittedName>
        <fullName evidence="4">P-loop NTPase fold protein</fullName>
    </submittedName>
</protein>
<dbReference type="EMBL" id="JBHSNW010000021">
    <property type="protein sequence ID" value="MFC5819844.1"/>
    <property type="molecule type" value="Genomic_DNA"/>
</dbReference>
<dbReference type="SMART" id="SM00382">
    <property type="entry name" value="AAA"/>
    <property type="match status" value="2"/>
</dbReference>
<dbReference type="Pfam" id="PF07693">
    <property type="entry name" value="KAP_NTPase"/>
    <property type="match status" value="1"/>
</dbReference>
<evidence type="ECO:0000313" key="5">
    <source>
        <dbReference type="Proteomes" id="UP001596096"/>
    </source>
</evidence>
<accession>A0ABW1C2M2</accession>
<proteinExistence type="predicted"/>
<dbReference type="Pfam" id="PF05729">
    <property type="entry name" value="NACHT"/>
    <property type="match status" value="1"/>
</dbReference>
<feature type="region of interest" description="Disordered" evidence="1">
    <location>
        <begin position="458"/>
        <end position="487"/>
    </location>
</feature>
<dbReference type="PANTHER" id="PTHR22674:SF6">
    <property type="entry name" value="NTPASE KAP FAMILY P-LOOP DOMAIN-CONTAINING PROTEIN 1"/>
    <property type="match status" value="1"/>
</dbReference>
<keyword evidence="2" id="KW-1133">Transmembrane helix</keyword>
<dbReference type="PANTHER" id="PTHR22674">
    <property type="entry name" value="NTPASE, KAP FAMILY P-LOOP DOMAIN-CONTAINING 1"/>
    <property type="match status" value="1"/>
</dbReference>
<feature type="domain" description="AAA+ ATPase" evidence="3">
    <location>
        <begin position="113"/>
        <end position="309"/>
    </location>
</feature>
<name>A0ABW1C2M2_9ACTN</name>
<dbReference type="InterPro" id="IPR011646">
    <property type="entry name" value="KAP_P-loop"/>
</dbReference>
<dbReference type="Proteomes" id="UP001596096">
    <property type="component" value="Unassembled WGS sequence"/>
</dbReference>
<gene>
    <name evidence="4" type="ORF">ACFPUY_32505</name>
</gene>
<dbReference type="InterPro" id="IPR007111">
    <property type="entry name" value="NACHT_NTPase"/>
</dbReference>
<sequence length="827" mass="90702">MVRGRWAWALPMLLVLISQAGVDRRPVVVVHASSLLERYWPGLLVAVMAIHLVSLLLLRRRRKKSTIGDMTPQGDRASESRGFTLSDEPVMEDALKRYEYVDCLAELARSATPPMVIGVFGEWGSGKTSMLHQVRARLDDDSSGCATVWFDSWLHQYDENPVLPLLHAIVTDLGLDGRENVTGALRTVSEALGSLILSSTINVNPPFVQRALKAYGEEKFRLRSERSRLDQHLSRLIATVLRERKKSRLVVFIDDLDRCHVDKITALLEALKLYFSRDNCVFVLGVAKAPLAAALKEKYQDPVGEYLDKIVQFPFEMPRLSASAFAAYVEGLLNHDIHATKSLLVCGLRANPRAIKRFVNVLILQDRVARARELDPYEVRVLAAVLLIRDGDADFYVRLMNDPTLLKRIAEDLETAGEDPLPAWPALPLRIVAELAESGTSVPDSVSAYIDLVRESPVPQSGDLVDTVAPPPREQPSASEDAVPEASRLSRDALEDALATLAERVRRRVGQVVGEGELLTPLVRFPEESEARPASIDEILAQGTRLLIGGRPGTGKSVLAAGLARRHNEVGKHAAAVAVFLPFRALRADIAEFDRMLTHALVEEYQISIADAYAIVQRGSLVLVLDGLDEIGDARRAAVVTRAVRWADLAGAGIIMTDRDPAATRPGFRLLTVEGVVPVEGRRLLRRVLGEHGADPPHLPDDLLGSPSLLAALTRDPAWIGELPRRPVDFLPWFAGWATRRTAEAGFGVEAVATALAGIARLVAETGQEVFSSDDPDVRTVFRRSGIKGMEVPSLLQAAVVAGLFRQVGPEAYHFVHPRLVDLLADG</sequence>
<evidence type="ECO:0000256" key="2">
    <source>
        <dbReference type="SAM" id="Phobius"/>
    </source>
</evidence>
<reference evidence="5" key="1">
    <citation type="journal article" date="2019" name="Int. J. Syst. Evol. Microbiol.">
        <title>The Global Catalogue of Microorganisms (GCM) 10K type strain sequencing project: providing services to taxonomists for standard genome sequencing and annotation.</title>
        <authorList>
            <consortium name="The Broad Institute Genomics Platform"/>
            <consortium name="The Broad Institute Genome Sequencing Center for Infectious Disease"/>
            <person name="Wu L."/>
            <person name="Ma J."/>
        </authorList>
    </citation>
    <scope>NUCLEOTIDE SEQUENCE [LARGE SCALE GENOMIC DNA]</scope>
    <source>
        <strain evidence="5">CGMCC 4.7106</strain>
    </source>
</reference>
<keyword evidence="5" id="KW-1185">Reference proteome</keyword>
<feature type="transmembrane region" description="Helical" evidence="2">
    <location>
        <begin position="40"/>
        <end position="58"/>
    </location>
</feature>
<dbReference type="RefSeq" id="WP_219545353.1">
    <property type="nucleotide sequence ID" value="NZ_JAHKRN010000015.1"/>
</dbReference>
<organism evidence="4 5">
    <name type="scientific">Nonomuraea harbinensis</name>
    <dbReference type="NCBI Taxonomy" id="1286938"/>
    <lineage>
        <taxon>Bacteria</taxon>
        <taxon>Bacillati</taxon>
        <taxon>Actinomycetota</taxon>
        <taxon>Actinomycetes</taxon>
        <taxon>Streptosporangiales</taxon>
        <taxon>Streptosporangiaceae</taxon>
        <taxon>Nonomuraea</taxon>
    </lineage>
</organism>
<evidence type="ECO:0000313" key="4">
    <source>
        <dbReference type="EMBL" id="MFC5819844.1"/>
    </source>
</evidence>